<feature type="compositionally biased region" description="Low complexity" evidence="9">
    <location>
        <begin position="108"/>
        <end position="117"/>
    </location>
</feature>
<evidence type="ECO:0000256" key="4">
    <source>
        <dbReference type="ARBA" id="ARBA00022692"/>
    </source>
</evidence>
<dbReference type="AlphaFoldDB" id="K8F4R7"/>
<reference evidence="13 14" key="1">
    <citation type="submission" date="2011-10" db="EMBL/GenBank/DDBJ databases">
        <authorList>
            <person name="Genoscope - CEA"/>
        </authorList>
    </citation>
    <scope>NUCLEOTIDE SEQUENCE [LARGE SCALE GENOMIC DNA]</scope>
    <source>
        <strain evidence="13 14">RCC 1105</strain>
    </source>
</reference>
<dbReference type="Gene3D" id="1.20.1530.20">
    <property type="match status" value="1"/>
</dbReference>
<feature type="transmembrane region" description="Helical" evidence="10">
    <location>
        <begin position="198"/>
        <end position="219"/>
    </location>
</feature>
<evidence type="ECO:0000256" key="11">
    <source>
        <dbReference type="SAM" id="SignalP"/>
    </source>
</evidence>
<sequence>MKGVFRSLVIFTVTFLSLSLLRANCFETDIFYDISTDLIQEKELNAKTSSSGKGFEKTLAAQFEKALAKEFNEKDGTESKGVASEGAGRSFNRTIALQGATLETVVRVSRSKSSPSPLDSAKKNGIDDTSGKTEENSIFGNFRVATAKILNKVLAYSVFNKTPEHDFFVERLIDSADNEFVISNPKNGTMELQQDHRLITDIVIIICAATTGAAIFGALGQQLITGFLLSGSLIGPGGFGLVVELVQVETLAQFGVVFLLFSLGVEFSISKLKHVQNVSILGGSIEVILAMLLCGVLSDFSGAPTKEGIFIGGFLSMSSTTVVVKCLMERDEMSALHGQIILGTLILQDCTIGLLFALLPVLGGSHGVAEGVISLIQTVITMVFFLVLCIFISRYVIFRFLRVVFTFSSELFQLVLIAFCLLIAWLSDHIGLSIELGAFIAGVMVSSTTFSEQALTKIEPIRNLFAALFLTSIGMIMNPYFLWVHLDVLFATLLIVIVFKCSLIALVVRAFGYDFRTSFTVGMSLAQVGEFSFVLLSRASAVGLVHRKLYLLLLGSTALSLIATPILFKLSRRILHFGALMRWLKVDVENELMR</sequence>
<keyword evidence="6 10" id="KW-1133">Transmembrane helix</keyword>
<feature type="transmembrane region" description="Helical" evidence="10">
    <location>
        <begin position="226"/>
        <end position="245"/>
    </location>
</feature>
<keyword evidence="2" id="KW-0813">Transport</keyword>
<dbReference type="InterPro" id="IPR045158">
    <property type="entry name" value="KEA4/5/6-like"/>
</dbReference>
<dbReference type="KEGG" id="bpg:Bathy14g02220"/>
<dbReference type="GO" id="GO:0016020">
    <property type="term" value="C:membrane"/>
    <property type="evidence" value="ECO:0007669"/>
    <property type="project" value="UniProtKB-SubCell"/>
</dbReference>
<feature type="chain" id="PRO_5003917878" evidence="11">
    <location>
        <begin position="26"/>
        <end position="594"/>
    </location>
</feature>
<organism evidence="13 14">
    <name type="scientific">Bathycoccus prasinos</name>
    <dbReference type="NCBI Taxonomy" id="41875"/>
    <lineage>
        <taxon>Eukaryota</taxon>
        <taxon>Viridiplantae</taxon>
        <taxon>Chlorophyta</taxon>
        <taxon>Mamiellophyceae</taxon>
        <taxon>Mamiellales</taxon>
        <taxon>Bathycoccaceae</taxon>
        <taxon>Bathycoccus</taxon>
    </lineage>
</organism>
<dbReference type="InterPro" id="IPR006153">
    <property type="entry name" value="Cation/H_exchanger_TM"/>
</dbReference>
<feature type="transmembrane region" description="Helical" evidence="10">
    <location>
        <begin position="488"/>
        <end position="507"/>
    </location>
</feature>
<feature type="transmembrane region" description="Helical" evidence="10">
    <location>
        <begin position="404"/>
        <end position="426"/>
    </location>
</feature>
<dbReference type="RefSeq" id="XP_007509348.1">
    <property type="nucleotide sequence ID" value="XM_007509286.1"/>
</dbReference>
<dbReference type="Pfam" id="PF00999">
    <property type="entry name" value="Na_H_Exchanger"/>
    <property type="match status" value="1"/>
</dbReference>
<evidence type="ECO:0000256" key="9">
    <source>
        <dbReference type="SAM" id="MobiDB-lite"/>
    </source>
</evidence>
<keyword evidence="8 10" id="KW-0472">Membrane</keyword>
<evidence type="ECO:0000256" key="3">
    <source>
        <dbReference type="ARBA" id="ARBA00022449"/>
    </source>
</evidence>
<feature type="transmembrane region" description="Helical" evidence="10">
    <location>
        <begin position="463"/>
        <end position="482"/>
    </location>
</feature>
<feature type="compositionally biased region" description="Basic and acidic residues" evidence="9">
    <location>
        <begin position="120"/>
        <end position="131"/>
    </location>
</feature>
<comment type="subcellular location">
    <subcellularLocation>
        <location evidence="1">Membrane</location>
        <topology evidence="1">Multi-pass membrane protein</topology>
    </subcellularLocation>
</comment>
<evidence type="ECO:0000256" key="7">
    <source>
        <dbReference type="ARBA" id="ARBA00023065"/>
    </source>
</evidence>
<feature type="transmembrane region" description="Helical" evidence="10">
    <location>
        <begin position="281"/>
        <end position="303"/>
    </location>
</feature>
<feature type="signal peptide" evidence="11">
    <location>
        <begin position="1"/>
        <end position="25"/>
    </location>
</feature>
<evidence type="ECO:0000256" key="5">
    <source>
        <dbReference type="ARBA" id="ARBA00022729"/>
    </source>
</evidence>
<keyword evidence="7" id="KW-0406">Ion transport</keyword>
<feature type="transmembrane region" description="Helical" evidence="10">
    <location>
        <begin position="340"/>
        <end position="359"/>
    </location>
</feature>
<feature type="transmembrane region" description="Helical" evidence="10">
    <location>
        <begin position="549"/>
        <end position="568"/>
    </location>
</feature>
<evidence type="ECO:0000256" key="6">
    <source>
        <dbReference type="ARBA" id="ARBA00022989"/>
    </source>
</evidence>
<evidence type="ECO:0000313" key="13">
    <source>
        <dbReference type="EMBL" id="CCO19805.1"/>
    </source>
</evidence>
<evidence type="ECO:0000256" key="2">
    <source>
        <dbReference type="ARBA" id="ARBA00022448"/>
    </source>
</evidence>
<dbReference type="PANTHER" id="PTHR16254">
    <property type="entry name" value="POTASSIUM/PROTON ANTIPORTER-RELATED"/>
    <property type="match status" value="1"/>
</dbReference>
<dbReference type="Proteomes" id="UP000198341">
    <property type="component" value="Chromosome 14"/>
</dbReference>
<protein>
    <submittedName>
        <fullName evidence="13">Sodium/hydrogen exchanger</fullName>
    </submittedName>
</protein>
<evidence type="ECO:0000313" key="14">
    <source>
        <dbReference type="Proteomes" id="UP000198341"/>
    </source>
</evidence>
<dbReference type="OrthoDB" id="1654420at2759"/>
<keyword evidence="14" id="KW-1185">Reference proteome</keyword>
<dbReference type="eggNOG" id="KOG1650">
    <property type="taxonomic scope" value="Eukaryota"/>
</dbReference>
<keyword evidence="3" id="KW-0050">Antiport</keyword>
<gene>
    <name evidence="13" type="ordered locus">Bathy14g02220</name>
</gene>
<evidence type="ECO:0000256" key="1">
    <source>
        <dbReference type="ARBA" id="ARBA00004141"/>
    </source>
</evidence>
<dbReference type="InterPro" id="IPR038770">
    <property type="entry name" value="Na+/solute_symporter_sf"/>
</dbReference>
<accession>K8F4R7</accession>
<dbReference type="PANTHER" id="PTHR16254:SF14">
    <property type="entry name" value="TRANSMEMBRANE AND COILED-COIL DOMAIN-CONTAINING PROTEIN 3"/>
    <property type="match status" value="1"/>
</dbReference>
<feature type="transmembrane region" description="Helical" evidence="10">
    <location>
        <begin position="371"/>
        <end position="392"/>
    </location>
</feature>
<dbReference type="GeneID" id="19011808"/>
<evidence type="ECO:0000259" key="12">
    <source>
        <dbReference type="Pfam" id="PF00999"/>
    </source>
</evidence>
<dbReference type="EMBL" id="FO082265">
    <property type="protein sequence ID" value="CCO19805.1"/>
    <property type="molecule type" value="Genomic_DNA"/>
</dbReference>
<feature type="transmembrane region" description="Helical" evidence="10">
    <location>
        <begin position="251"/>
        <end position="269"/>
    </location>
</feature>
<proteinExistence type="predicted"/>
<evidence type="ECO:0000256" key="10">
    <source>
        <dbReference type="SAM" id="Phobius"/>
    </source>
</evidence>
<dbReference type="GO" id="GO:0015386">
    <property type="term" value="F:potassium:proton antiporter activity"/>
    <property type="evidence" value="ECO:0007669"/>
    <property type="project" value="InterPro"/>
</dbReference>
<keyword evidence="4 10" id="KW-0812">Transmembrane</keyword>
<feature type="transmembrane region" description="Helical" evidence="10">
    <location>
        <begin position="432"/>
        <end position="451"/>
    </location>
</feature>
<feature type="transmembrane region" description="Helical" evidence="10">
    <location>
        <begin position="309"/>
        <end position="328"/>
    </location>
</feature>
<keyword evidence="5 11" id="KW-0732">Signal</keyword>
<feature type="domain" description="Cation/H+ exchanger transmembrane" evidence="12">
    <location>
        <begin position="208"/>
        <end position="569"/>
    </location>
</feature>
<evidence type="ECO:0000256" key="8">
    <source>
        <dbReference type="ARBA" id="ARBA00023136"/>
    </source>
</evidence>
<feature type="region of interest" description="Disordered" evidence="9">
    <location>
        <begin position="108"/>
        <end position="131"/>
    </location>
</feature>
<name>K8F4R7_9CHLO</name>